<evidence type="ECO:0000256" key="6">
    <source>
        <dbReference type="ARBA" id="ARBA00022884"/>
    </source>
</evidence>
<keyword evidence="2" id="KW-0150">Chloroplast</keyword>
<dbReference type="Proteomes" id="UP001443914">
    <property type="component" value="Unassembled WGS sequence"/>
</dbReference>
<evidence type="ECO:0000256" key="9">
    <source>
        <dbReference type="SAM" id="MobiDB-lite"/>
    </source>
</evidence>
<feature type="region of interest" description="Disordered" evidence="9">
    <location>
        <begin position="148"/>
        <end position="180"/>
    </location>
</feature>
<organism evidence="11 12">
    <name type="scientific">Saponaria officinalis</name>
    <name type="common">Common soapwort</name>
    <name type="synonym">Lychnis saponaria</name>
    <dbReference type="NCBI Taxonomy" id="3572"/>
    <lineage>
        <taxon>Eukaryota</taxon>
        <taxon>Viridiplantae</taxon>
        <taxon>Streptophyta</taxon>
        <taxon>Embryophyta</taxon>
        <taxon>Tracheophyta</taxon>
        <taxon>Spermatophyta</taxon>
        <taxon>Magnoliopsida</taxon>
        <taxon>eudicotyledons</taxon>
        <taxon>Gunneridae</taxon>
        <taxon>Pentapetalae</taxon>
        <taxon>Caryophyllales</taxon>
        <taxon>Caryophyllaceae</taxon>
        <taxon>Caryophylleae</taxon>
        <taxon>Saponaria</taxon>
    </lineage>
</organism>
<evidence type="ECO:0000256" key="5">
    <source>
        <dbReference type="ARBA" id="ARBA00022737"/>
    </source>
</evidence>
<dbReference type="CDD" id="cd21608">
    <property type="entry name" value="RRM2_NsCP33_like"/>
    <property type="match status" value="1"/>
</dbReference>
<evidence type="ECO:0000256" key="3">
    <source>
        <dbReference type="ARBA" id="ARBA00022640"/>
    </source>
</evidence>
<keyword evidence="3" id="KW-0934">Plastid</keyword>
<dbReference type="GO" id="GO:0003729">
    <property type="term" value="F:mRNA binding"/>
    <property type="evidence" value="ECO:0007669"/>
    <property type="project" value="TreeGrafter"/>
</dbReference>
<dbReference type="InterPro" id="IPR003954">
    <property type="entry name" value="RRM_euk-type"/>
</dbReference>
<dbReference type="InterPro" id="IPR000504">
    <property type="entry name" value="RRM_dom"/>
</dbReference>
<dbReference type="PROSITE" id="PS50102">
    <property type="entry name" value="RRM"/>
    <property type="match status" value="2"/>
</dbReference>
<dbReference type="GO" id="GO:1901259">
    <property type="term" value="P:chloroplast rRNA processing"/>
    <property type="evidence" value="ECO:0007669"/>
    <property type="project" value="TreeGrafter"/>
</dbReference>
<protein>
    <recommendedName>
        <fullName evidence="10">RRM domain-containing protein</fullName>
    </recommendedName>
</protein>
<dbReference type="GO" id="GO:1990904">
    <property type="term" value="C:ribonucleoprotein complex"/>
    <property type="evidence" value="ECO:0007669"/>
    <property type="project" value="UniProtKB-KW"/>
</dbReference>
<dbReference type="SMART" id="SM00360">
    <property type="entry name" value="RRM"/>
    <property type="match status" value="2"/>
</dbReference>
<evidence type="ECO:0000259" key="10">
    <source>
        <dbReference type="PROSITE" id="PS50102"/>
    </source>
</evidence>
<dbReference type="Gene3D" id="3.30.70.330">
    <property type="match status" value="2"/>
</dbReference>
<comment type="subcellular location">
    <subcellularLocation>
        <location evidence="1">Plastid</location>
        <location evidence="1">Chloroplast</location>
    </subcellularLocation>
</comment>
<dbReference type="GO" id="GO:0006397">
    <property type="term" value="P:mRNA processing"/>
    <property type="evidence" value="ECO:0007669"/>
    <property type="project" value="UniProtKB-KW"/>
</dbReference>
<comment type="caution">
    <text evidence="11">The sequence shown here is derived from an EMBL/GenBank/DDBJ whole genome shotgun (WGS) entry which is preliminary data.</text>
</comment>
<dbReference type="Pfam" id="PF00076">
    <property type="entry name" value="RRM_1"/>
    <property type="match status" value="2"/>
</dbReference>
<keyword evidence="6 8" id="KW-0694">RNA-binding</keyword>
<dbReference type="InterPro" id="IPR048289">
    <property type="entry name" value="RRM2_NsCP33-like"/>
</dbReference>
<reference evidence="11" key="1">
    <citation type="submission" date="2024-03" db="EMBL/GenBank/DDBJ databases">
        <title>WGS assembly of Saponaria officinalis var. Norfolk2.</title>
        <authorList>
            <person name="Jenkins J."/>
            <person name="Shu S."/>
            <person name="Grimwood J."/>
            <person name="Barry K."/>
            <person name="Goodstein D."/>
            <person name="Schmutz J."/>
            <person name="Leebens-Mack J."/>
            <person name="Osbourn A."/>
        </authorList>
    </citation>
    <scope>NUCLEOTIDE SEQUENCE [LARGE SCALE GENOMIC DNA]</scope>
    <source>
        <strain evidence="11">JIC</strain>
    </source>
</reference>
<evidence type="ECO:0000256" key="7">
    <source>
        <dbReference type="ARBA" id="ARBA00023274"/>
    </source>
</evidence>
<dbReference type="EMBL" id="JBDFQZ010000001">
    <property type="protein sequence ID" value="KAK9755586.1"/>
    <property type="molecule type" value="Genomic_DNA"/>
</dbReference>
<evidence type="ECO:0000256" key="1">
    <source>
        <dbReference type="ARBA" id="ARBA00004229"/>
    </source>
</evidence>
<dbReference type="GO" id="GO:0009535">
    <property type="term" value="C:chloroplast thylakoid membrane"/>
    <property type="evidence" value="ECO:0007669"/>
    <property type="project" value="TreeGrafter"/>
</dbReference>
<feature type="domain" description="RRM" evidence="10">
    <location>
        <begin position="81"/>
        <end position="159"/>
    </location>
</feature>
<dbReference type="SUPFAM" id="SSF54928">
    <property type="entry name" value="RNA-binding domain, RBD"/>
    <property type="match status" value="2"/>
</dbReference>
<keyword evidence="5" id="KW-0677">Repeat</keyword>
<dbReference type="PANTHER" id="PTHR48025:SF1">
    <property type="entry name" value="RRM DOMAIN-CONTAINING PROTEIN"/>
    <property type="match status" value="1"/>
</dbReference>
<dbReference type="AlphaFoldDB" id="A0AAW1N8K2"/>
<evidence type="ECO:0000256" key="2">
    <source>
        <dbReference type="ARBA" id="ARBA00022528"/>
    </source>
</evidence>
<name>A0AAW1N8K2_SAPOF</name>
<gene>
    <name evidence="11" type="ORF">RND81_01G036600</name>
</gene>
<sequence>MASSTTFFISSLTPKTLAFSNHHTLLPSFFSSSPKPASPNTLSFPSFTRRFEPLTSRFVRNVAVSSEFGQQERDQNFSPDLKLFVGNLPFNVDSSELAGLFGNAGTVEMVEVIYDKETGRSRGFGFVTMSSPEEVEAAAQQFNGYELDGRPLRVNAGPPPPKRDDFAPRGGRGGGRSFESTNRLHVSNLSWQVDDSALKTLFSESGEVVEAKVIYDRDSGRSRGFGFVTYGSSDEVNSAIESLDGVDFNGRNIRVTVAESKPRRF</sequence>
<keyword evidence="4" id="KW-0507">mRNA processing</keyword>
<accession>A0AAW1N8K2</accession>
<evidence type="ECO:0000313" key="11">
    <source>
        <dbReference type="EMBL" id="KAK9755586.1"/>
    </source>
</evidence>
<dbReference type="SMART" id="SM00361">
    <property type="entry name" value="RRM_1"/>
    <property type="match status" value="2"/>
</dbReference>
<dbReference type="PANTHER" id="PTHR48025">
    <property type="entry name" value="OS02G0815200 PROTEIN"/>
    <property type="match status" value="1"/>
</dbReference>
<keyword evidence="7" id="KW-0687">Ribonucleoprotein</keyword>
<evidence type="ECO:0000313" key="12">
    <source>
        <dbReference type="Proteomes" id="UP001443914"/>
    </source>
</evidence>
<evidence type="ECO:0000256" key="4">
    <source>
        <dbReference type="ARBA" id="ARBA00022664"/>
    </source>
</evidence>
<feature type="domain" description="RRM" evidence="10">
    <location>
        <begin position="182"/>
        <end position="260"/>
    </location>
</feature>
<proteinExistence type="predicted"/>
<dbReference type="InterPro" id="IPR035979">
    <property type="entry name" value="RBD_domain_sf"/>
</dbReference>
<dbReference type="InterPro" id="IPR012677">
    <property type="entry name" value="Nucleotide-bd_a/b_plait_sf"/>
</dbReference>
<dbReference type="InterPro" id="IPR050502">
    <property type="entry name" value="Euk_RNA-bind_prot"/>
</dbReference>
<evidence type="ECO:0000256" key="8">
    <source>
        <dbReference type="PROSITE-ProRule" id="PRU00176"/>
    </source>
</evidence>
<keyword evidence="12" id="KW-1185">Reference proteome</keyword>